<reference evidence="2 3" key="2">
    <citation type="journal article" date="2016" name="Int. J. Syst. Evol. Microbiol.">
        <title>Vitellibacter aquimaris sp. nov., a marine bacterium isolated from seawater.</title>
        <authorList>
            <person name="Thevarajoo S."/>
            <person name="Selvaratnam C."/>
            <person name="Goh K.M."/>
            <person name="Hong K.W."/>
            <person name="Chan X.Y."/>
            <person name="Chan K.G."/>
            <person name="Chong C.S."/>
        </authorList>
    </citation>
    <scope>NUCLEOTIDE SEQUENCE [LARGE SCALE GENOMIC DNA]</scope>
    <source>
        <strain evidence="2 3">D-24</strain>
    </source>
</reference>
<feature type="transmembrane region" description="Helical" evidence="1">
    <location>
        <begin position="20"/>
        <end position="40"/>
    </location>
</feature>
<evidence type="ECO:0008006" key="4">
    <source>
        <dbReference type="Google" id="ProtNLM"/>
    </source>
</evidence>
<dbReference type="Proteomes" id="UP000070138">
    <property type="component" value="Unassembled WGS sequence"/>
</dbReference>
<keyword evidence="1" id="KW-0472">Membrane</keyword>
<sequence>MTVFSIFLLSVRLKITHSFFYLFLVWNLLLAMIPFFISIYMSAAKQLKKVKLYILLFLWLVFLPNAPYLLTDFIHLCLSPMEWIGFDSLMISVFAITGLAFYVVSVKEMKQLCFKHFNQKIVLKFLNILPFAVSFGMYLGRVLRWNSWDILHNPLSLFMDVFTIITNPIENMEAWAFTIFFGLFLKLVYRFYKKFLFRFISI</sequence>
<organism evidence="2 3">
    <name type="scientific">Aequorivita aquimaris</name>
    <dbReference type="NCBI Taxonomy" id="1548749"/>
    <lineage>
        <taxon>Bacteria</taxon>
        <taxon>Pseudomonadati</taxon>
        <taxon>Bacteroidota</taxon>
        <taxon>Flavobacteriia</taxon>
        <taxon>Flavobacteriales</taxon>
        <taxon>Flavobacteriaceae</taxon>
        <taxon>Aequorivita</taxon>
    </lineage>
</organism>
<name>A0A137RFK7_9FLAO</name>
<gene>
    <name evidence="2" type="ORF">LS48_11995</name>
</gene>
<dbReference type="EMBL" id="JRWG01000008">
    <property type="protein sequence ID" value="KXN98280.1"/>
    <property type="molecule type" value="Genomic_DNA"/>
</dbReference>
<evidence type="ECO:0000313" key="2">
    <source>
        <dbReference type="EMBL" id="KXN98280.1"/>
    </source>
</evidence>
<dbReference type="InterPro" id="IPR009793">
    <property type="entry name" value="DUF1361"/>
</dbReference>
<dbReference type="STRING" id="1548749.LS48_11995"/>
<feature type="transmembrane region" description="Helical" evidence="1">
    <location>
        <begin position="125"/>
        <end position="143"/>
    </location>
</feature>
<evidence type="ECO:0000256" key="1">
    <source>
        <dbReference type="SAM" id="Phobius"/>
    </source>
</evidence>
<evidence type="ECO:0000313" key="3">
    <source>
        <dbReference type="Proteomes" id="UP000070138"/>
    </source>
</evidence>
<accession>A0A137RFK7</accession>
<proteinExistence type="predicted"/>
<protein>
    <recommendedName>
        <fullName evidence="4">DUF1361 domain-containing protein</fullName>
    </recommendedName>
</protein>
<dbReference type="PATRIC" id="fig|1548749.3.peg.2513"/>
<comment type="caution">
    <text evidence="2">The sequence shown here is derived from an EMBL/GenBank/DDBJ whole genome shotgun (WGS) entry which is preliminary data.</text>
</comment>
<dbReference type="AlphaFoldDB" id="A0A137RFK7"/>
<keyword evidence="1" id="KW-1133">Transmembrane helix</keyword>
<feature type="transmembrane region" description="Helical" evidence="1">
    <location>
        <begin position="174"/>
        <end position="192"/>
    </location>
</feature>
<keyword evidence="3" id="KW-1185">Reference proteome</keyword>
<reference evidence="3" key="1">
    <citation type="submission" date="2014-10" db="EMBL/GenBank/DDBJ databases">
        <title>Genome sequencing of Vitellibacter sp. D-24.</title>
        <authorList>
            <person name="Thevarajoo S."/>
            <person name="Selvaratnam C."/>
            <person name="Goh K.M."/>
            <person name="Chong C.S."/>
        </authorList>
    </citation>
    <scope>NUCLEOTIDE SEQUENCE [LARGE SCALE GENOMIC DNA]</scope>
    <source>
        <strain evidence="3">D-24</strain>
    </source>
</reference>
<keyword evidence="1" id="KW-0812">Transmembrane</keyword>
<dbReference type="Pfam" id="PF07099">
    <property type="entry name" value="DUF1361"/>
    <property type="match status" value="1"/>
</dbReference>
<feature type="transmembrane region" description="Helical" evidence="1">
    <location>
        <begin position="52"/>
        <end position="71"/>
    </location>
</feature>
<feature type="transmembrane region" description="Helical" evidence="1">
    <location>
        <begin position="83"/>
        <end position="104"/>
    </location>
</feature>